<name>A0A251S956_HELAN</name>
<dbReference type="Proteomes" id="UP000215914">
    <property type="component" value="Chromosome 15"/>
</dbReference>
<keyword evidence="4" id="KW-1185">Reference proteome</keyword>
<organism evidence="3 4">
    <name type="scientific">Helianthus annuus</name>
    <name type="common">Common sunflower</name>
    <dbReference type="NCBI Taxonomy" id="4232"/>
    <lineage>
        <taxon>Eukaryota</taxon>
        <taxon>Viridiplantae</taxon>
        <taxon>Streptophyta</taxon>
        <taxon>Embryophyta</taxon>
        <taxon>Tracheophyta</taxon>
        <taxon>Spermatophyta</taxon>
        <taxon>Magnoliopsida</taxon>
        <taxon>eudicotyledons</taxon>
        <taxon>Gunneridae</taxon>
        <taxon>Pentapetalae</taxon>
        <taxon>asterids</taxon>
        <taxon>campanulids</taxon>
        <taxon>Asterales</taxon>
        <taxon>Asteraceae</taxon>
        <taxon>Asteroideae</taxon>
        <taxon>Heliantheae alliance</taxon>
        <taxon>Heliantheae</taxon>
        <taxon>Helianthus</taxon>
    </lineage>
</organism>
<reference evidence="2" key="3">
    <citation type="submission" date="2020-06" db="EMBL/GenBank/DDBJ databases">
        <title>Helianthus annuus Genome sequencing and assembly Release 2.</title>
        <authorList>
            <person name="Gouzy J."/>
            <person name="Langlade N."/>
            <person name="Munos S."/>
        </authorList>
    </citation>
    <scope>NUCLEOTIDE SEQUENCE</scope>
    <source>
        <tissue evidence="2">Leaves</tissue>
    </source>
</reference>
<reference evidence="3" key="2">
    <citation type="submission" date="2017-02" db="EMBL/GenBank/DDBJ databases">
        <title>Sunflower complete genome.</title>
        <authorList>
            <person name="Langlade N."/>
            <person name="Munos S."/>
        </authorList>
    </citation>
    <scope>NUCLEOTIDE SEQUENCE [LARGE SCALE GENOMIC DNA]</scope>
    <source>
        <tissue evidence="3">Leaves</tissue>
    </source>
</reference>
<evidence type="ECO:0000313" key="4">
    <source>
        <dbReference type="Proteomes" id="UP000215914"/>
    </source>
</evidence>
<evidence type="ECO:0000256" key="1">
    <source>
        <dbReference type="SAM" id="MobiDB-lite"/>
    </source>
</evidence>
<dbReference type="AlphaFoldDB" id="A0A251S956"/>
<protein>
    <submittedName>
        <fullName evidence="3">Uncharacterized protein</fullName>
    </submittedName>
</protein>
<dbReference type="InParanoid" id="A0A251S956"/>
<proteinExistence type="predicted"/>
<accession>A0A251S956</accession>
<dbReference type="EMBL" id="CM007904">
    <property type="protein sequence ID" value="OTF95387.1"/>
    <property type="molecule type" value="Genomic_DNA"/>
</dbReference>
<dbReference type="Gramene" id="mRNA:HanXRQr2_Chr15g0702531">
    <property type="protein sequence ID" value="mRNA:HanXRQr2_Chr15g0702531"/>
    <property type="gene ID" value="HanXRQr2_Chr15g0702531"/>
</dbReference>
<feature type="region of interest" description="Disordered" evidence="1">
    <location>
        <begin position="1"/>
        <end position="29"/>
    </location>
</feature>
<reference evidence="2 4" key="1">
    <citation type="journal article" date="2017" name="Nature">
        <title>The sunflower genome provides insights into oil metabolism, flowering and Asterid evolution.</title>
        <authorList>
            <person name="Badouin H."/>
            <person name="Gouzy J."/>
            <person name="Grassa C.J."/>
            <person name="Murat F."/>
            <person name="Staton S.E."/>
            <person name="Cottret L."/>
            <person name="Lelandais-Briere C."/>
            <person name="Owens G.L."/>
            <person name="Carrere S."/>
            <person name="Mayjonade B."/>
            <person name="Legrand L."/>
            <person name="Gill N."/>
            <person name="Kane N.C."/>
            <person name="Bowers J.E."/>
            <person name="Hubner S."/>
            <person name="Bellec A."/>
            <person name="Berard A."/>
            <person name="Berges H."/>
            <person name="Blanchet N."/>
            <person name="Boniface M.C."/>
            <person name="Brunel D."/>
            <person name="Catrice O."/>
            <person name="Chaidir N."/>
            <person name="Claudel C."/>
            <person name="Donnadieu C."/>
            <person name="Faraut T."/>
            <person name="Fievet G."/>
            <person name="Helmstetter N."/>
            <person name="King M."/>
            <person name="Knapp S.J."/>
            <person name="Lai Z."/>
            <person name="Le Paslier M.C."/>
            <person name="Lippi Y."/>
            <person name="Lorenzon L."/>
            <person name="Mandel J.R."/>
            <person name="Marage G."/>
            <person name="Marchand G."/>
            <person name="Marquand E."/>
            <person name="Bret-Mestries E."/>
            <person name="Morien E."/>
            <person name="Nambeesan S."/>
            <person name="Nguyen T."/>
            <person name="Pegot-Espagnet P."/>
            <person name="Pouilly N."/>
            <person name="Raftis F."/>
            <person name="Sallet E."/>
            <person name="Schiex T."/>
            <person name="Thomas J."/>
            <person name="Vandecasteele C."/>
            <person name="Vares D."/>
            <person name="Vear F."/>
            <person name="Vautrin S."/>
            <person name="Crespi M."/>
            <person name="Mangin B."/>
            <person name="Burke J.M."/>
            <person name="Salse J."/>
            <person name="Munos S."/>
            <person name="Vincourt P."/>
            <person name="Rieseberg L.H."/>
            <person name="Langlade N.B."/>
        </authorList>
    </citation>
    <scope>NUCLEOTIDE SEQUENCE [LARGE SCALE GENOMIC DNA]</scope>
    <source>
        <strain evidence="4">cv. SF193</strain>
        <tissue evidence="2">Leaves</tissue>
    </source>
</reference>
<gene>
    <name evidence="3" type="ORF">HannXRQ_Chr15g0482521</name>
    <name evidence="2" type="ORF">HanXRQr2_Chr15g0702531</name>
</gene>
<evidence type="ECO:0000313" key="3">
    <source>
        <dbReference type="EMBL" id="OTF95387.1"/>
    </source>
</evidence>
<evidence type="ECO:0000313" key="2">
    <source>
        <dbReference type="EMBL" id="KAF5765327.1"/>
    </source>
</evidence>
<dbReference type="EMBL" id="MNCJ02000330">
    <property type="protein sequence ID" value="KAF5765327.1"/>
    <property type="molecule type" value="Genomic_DNA"/>
</dbReference>
<sequence length="68" mass="7662">MMMIDGEGGGASEPATINDSTIRRSSGRERGEGTFRRVFFHFRWGFLPIQTMMLMMTHGAGVTPARRR</sequence>
<feature type="compositionally biased region" description="Gly residues" evidence="1">
    <location>
        <begin position="1"/>
        <end position="11"/>
    </location>
</feature>